<sequence length="122" mass="14280">MDTWFGSREQQLLRSICNVFRHSTISDIATFSLDEKGNCTIIFQTELSLTITVPLYKWFDMEGIPITFKASFTSWYKLYHMLSMAERHEFSVSNDRLYINVYSGEMTLYAFDLPVLPIDKVL</sequence>
<gene>
    <name evidence="1" type="ORF">LCMAC202_01720</name>
</gene>
<organism evidence="1">
    <name type="scientific">Marseillevirus LCMAC202</name>
    <dbReference type="NCBI Taxonomy" id="2506606"/>
    <lineage>
        <taxon>Viruses</taxon>
        <taxon>Varidnaviria</taxon>
        <taxon>Bamfordvirae</taxon>
        <taxon>Nucleocytoviricota</taxon>
        <taxon>Megaviricetes</taxon>
        <taxon>Pimascovirales</taxon>
        <taxon>Pimascovirales incertae sedis</taxon>
        <taxon>Marseilleviridae</taxon>
    </lineage>
</organism>
<accession>A0A481YZE3</accession>
<name>A0A481YZE3_9VIRU</name>
<protein>
    <submittedName>
        <fullName evidence="1">Uncharacterized protein</fullName>
    </submittedName>
</protein>
<evidence type="ECO:0000313" key="1">
    <source>
        <dbReference type="EMBL" id="QBK87826.1"/>
    </source>
</evidence>
<reference evidence="1" key="1">
    <citation type="journal article" date="2019" name="MBio">
        <title>Virus Genomes from Deep Sea Sediments Expand the Ocean Megavirome and Support Independent Origins of Viral Gigantism.</title>
        <authorList>
            <person name="Backstrom D."/>
            <person name="Yutin N."/>
            <person name="Jorgensen S.L."/>
            <person name="Dharamshi J."/>
            <person name="Homa F."/>
            <person name="Zaremba-Niedwiedzka K."/>
            <person name="Spang A."/>
            <person name="Wolf Y.I."/>
            <person name="Koonin E.V."/>
            <person name="Ettema T.J."/>
        </authorList>
    </citation>
    <scope>NUCLEOTIDE SEQUENCE</scope>
</reference>
<proteinExistence type="predicted"/>
<dbReference type="EMBL" id="MK500370">
    <property type="protein sequence ID" value="QBK87826.1"/>
    <property type="molecule type" value="Genomic_DNA"/>
</dbReference>